<keyword evidence="2" id="KW-0521">NADP</keyword>
<dbReference type="SUPFAM" id="SSF51735">
    <property type="entry name" value="NAD(P)-binding Rossmann-fold domains"/>
    <property type="match status" value="1"/>
</dbReference>
<dbReference type="Proteomes" id="UP000770629">
    <property type="component" value="Unassembled WGS sequence"/>
</dbReference>
<dbReference type="CDD" id="cd05251">
    <property type="entry name" value="NmrA_like_SDR_a"/>
    <property type="match status" value="1"/>
</dbReference>
<evidence type="ECO:0000313" key="4">
    <source>
        <dbReference type="EMBL" id="MBX5022136.1"/>
    </source>
</evidence>
<dbReference type="PANTHER" id="PTHR42748">
    <property type="entry name" value="NITROGEN METABOLITE REPRESSION PROTEIN NMRA FAMILY MEMBER"/>
    <property type="match status" value="1"/>
</dbReference>
<evidence type="ECO:0000313" key="7">
    <source>
        <dbReference type="Proteomes" id="UP000770629"/>
    </source>
</evidence>
<evidence type="ECO:0000313" key="5">
    <source>
        <dbReference type="EMBL" id="MBX5089628.1"/>
    </source>
</evidence>
<evidence type="ECO:0000256" key="1">
    <source>
        <dbReference type="ARBA" id="ARBA00006328"/>
    </source>
</evidence>
<dbReference type="Gene3D" id="3.40.50.720">
    <property type="entry name" value="NAD(P)-binding Rossmann-like Domain"/>
    <property type="match status" value="1"/>
</dbReference>
<comment type="similarity">
    <text evidence="1">Belongs to the NmrA-type oxidoreductase family.</text>
</comment>
<dbReference type="AlphaFoldDB" id="A0A9Q3M9I9"/>
<feature type="domain" description="NmrA-like" evidence="3">
    <location>
        <begin position="6"/>
        <end position="301"/>
    </location>
</feature>
<dbReference type="Pfam" id="PF05368">
    <property type="entry name" value="NmrA"/>
    <property type="match status" value="1"/>
</dbReference>
<gene>
    <name evidence="5" type="ORF">HJB60_10680</name>
    <name evidence="4" type="ORF">HJB63_06025</name>
</gene>
<protein>
    <submittedName>
        <fullName evidence="4">NmrA/HSCARG family protein</fullName>
    </submittedName>
</protein>
<dbReference type="PANTHER" id="PTHR42748:SF7">
    <property type="entry name" value="NMRA LIKE REDOX SENSOR 1-RELATED"/>
    <property type="match status" value="1"/>
</dbReference>
<evidence type="ECO:0000313" key="6">
    <source>
        <dbReference type="Proteomes" id="UP000749740"/>
    </source>
</evidence>
<organism evidence="4 6">
    <name type="scientific">Rhizobium lentis</name>
    <dbReference type="NCBI Taxonomy" id="1138194"/>
    <lineage>
        <taxon>Bacteria</taxon>
        <taxon>Pseudomonadati</taxon>
        <taxon>Pseudomonadota</taxon>
        <taxon>Alphaproteobacteria</taxon>
        <taxon>Hyphomicrobiales</taxon>
        <taxon>Rhizobiaceae</taxon>
        <taxon>Rhizobium/Agrobacterium group</taxon>
        <taxon>Rhizobium</taxon>
    </lineage>
</organism>
<dbReference type="GeneID" id="66138277"/>
<dbReference type="InterPro" id="IPR051164">
    <property type="entry name" value="NmrA-like_oxidored"/>
</dbReference>
<dbReference type="EMBL" id="JABDYF010000003">
    <property type="protein sequence ID" value="MBX5089628.1"/>
    <property type="molecule type" value="Genomic_DNA"/>
</dbReference>
<name>A0A9Q3M9I9_9HYPH</name>
<keyword evidence="7" id="KW-1185">Reference proteome</keyword>
<proteinExistence type="inferred from homology"/>
<reference evidence="4 7" key="1">
    <citation type="submission" date="2020-04" db="EMBL/GenBank/DDBJ databases">
        <title>Global-level population genomics: horizontal gene transfer, symbiosis and evolution in Rhizobia.</title>
        <authorList>
            <person name="Gai Y."/>
        </authorList>
    </citation>
    <scope>NUCLEOTIDE SEQUENCE</scope>
    <source>
        <strain evidence="5 7">BLR33</strain>
        <strain evidence="4">BLR57</strain>
    </source>
</reference>
<dbReference type="InterPro" id="IPR008030">
    <property type="entry name" value="NmrA-like"/>
</dbReference>
<dbReference type="Proteomes" id="UP000749740">
    <property type="component" value="Unassembled WGS sequence"/>
</dbReference>
<evidence type="ECO:0000256" key="2">
    <source>
        <dbReference type="ARBA" id="ARBA00022857"/>
    </source>
</evidence>
<accession>A0A9Q3M9I9</accession>
<evidence type="ECO:0000259" key="3">
    <source>
        <dbReference type="Pfam" id="PF05368"/>
    </source>
</evidence>
<comment type="caution">
    <text evidence="4">The sequence shown here is derived from an EMBL/GenBank/DDBJ whole genome shotgun (WGS) entry which is preliminary data.</text>
</comment>
<dbReference type="EMBL" id="JABDYC010000001">
    <property type="protein sequence ID" value="MBX5022136.1"/>
    <property type="molecule type" value="Genomic_DNA"/>
</dbReference>
<dbReference type="Gene3D" id="3.90.25.10">
    <property type="entry name" value="UDP-galactose 4-epimerase, domain 1"/>
    <property type="match status" value="1"/>
</dbReference>
<dbReference type="InterPro" id="IPR036291">
    <property type="entry name" value="NAD(P)-bd_dom_sf"/>
</dbReference>
<sequence>MSANDKPLIAIAGATSKQGRSVASTLLRSGRFRVRALTRKKDSPEALNLEKLGAEIVTVPLQLGFQKDVVAAFEGADGAFLMTPPIIPPETTEAPIGRQLADAAVEAGVGHIVFSTLENVDAISGGTKFAPHFTDKARVADHIRGLPISHSFVILAFFYTNLLEYYLPRMEGDTLLLPIYLPEDFRAPFVDPLTATGPAVLEIFSNPERYNGRTLPIVGDVISPREMVETFREVTGLKAEYRNAFTRGGLLQYFPEFAANELFVQELLGMVEYAVQYGYFGKEHDLEWSRRLNPDTLDWKQYLRTTGWRGDKRSFGLQEKREAVLSGIT</sequence>
<dbReference type="RefSeq" id="WP_207242732.1">
    <property type="nucleotide sequence ID" value="NZ_CP071454.1"/>
</dbReference>